<evidence type="ECO:0000256" key="8">
    <source>
        <dbReference type="ARBA" id="ARBA00023033"/>
    </source>
</evidence>
<proteinExistence type="inferred from homology"/>
<dbReference type="PANTHER" id="PTHR24305:SF166">
    <property type="entry name" value="CYTOCHROME P450 12A4, MITOCHONDRIAL-RELATED"/>
    <property type="match status" value="1"/>
</dbReference>
<dbReference type="InterPro" id="IPR050121">
    <property type="entry name" value="Cytochrome_P450_monoxygenase"/>
</dbReference>
<organism evidence="9 10">
    <name type="scientific">Postia placenta MAD-698-R-SB12</name>
    <dbReference type="NCBI Taxonomy" id="670580"/>
    <lineage>
        <taxon>Eukaryota</taxon>
        <taxon>Fungi</taxon>
        <taxon>Dikarya</taxon>
        <taxon>Basidiomycota</taxon>
        <taxon>Agaricomycotina</taxon>
        <taxon>Agaricomycetes</taxon>
        <taxon>Polyporales</taxon>
        <taxon>Adustoporiaceae</taxon>
        <taxon>Rhodonia</taxon>
    </lineage>
</organism>
<keyword evidence="10" id="KW-1185">Reference proteome</keyword>
<protein>
    <recommendedName>
        <fullName evidence="11">Cytochrome P450</fullName>
    </recommendedName>
</protein>
<comment type="similarity">
    <text evidence="3">Belongs to the cytochrome P450 family.</text>
</comment>
<reference evidence="9 10" key="1">
    <citation type="submission" date="2017-04" db="EMBL/GenBank/DDBJ databases">
        <title>Genome Sequence of the Model Brown-Rot Fungus Postia placenta SB12.</title>
        <authorList>
            <consortium name="DOE Joint Genome Institute"/>
            <person name="Gaskell J."/>
            <person name="Kersten P."/>
            <person name="Larrondo L.F."/>
            <person name="Canessa P."/>
            <person name="Martinez D."/>
            <person name="Hibbett D."/>
            <person name="Schmoll M."/>
            <person name="Kubicek C.P."/>
            <person name="Martinez A.T."/>
            <person name="Yadav J."/>
            <person name="Master E."/>
            <person name="Magnuson J.K."/>
            <person name="James T."/>
            <person name="Yaver D."/>
            <person name="Berka R."/>
            <person name="Labutti K."/>
            <person name="Lipzen A."/>
            <person name="Aerts A."/>
            <person name="Barry K."/>
            <person name="Henrissat B."/>
            <person name="Blanchette R."/>
            <person name="Grigoriev I."/>
            <person name="Cullen D."/>
        </authorList>
    </citation>
    <scope>NUCLEOTIDE SEQUENCE [LARGE SCALE GENOMIC DNA]</scope>
    <source>
        <strain evidence="9 10">MAD-698-R-SB12</strain>
    </source>
</reference>
<sequence length="403" mass="46005">MENRIALSVLAGSLVVYLLYRRWSKISISDVPGPRWQSFWTGNIKQLRHEEVITMDTEWQTNFGNVARIWYPFGREALWISDPQAMKYILQKSGYAFEKIPERRIAAKLIGDGGLDGADAHVISIALFGYRTGCLENEDNELAKGYMNFLPSSLRLMFETLAEYLTVPIASALYLNLPTRVAAKLRFNRNVAHRVAEELLETKLSQGLPRTDKRDLMSIFAQACKSMHAHSRMSRYEVISQVRTIMFAGSETTTNALSFALLELAKYPHYQRRLRSEIRAMEETVRARGDEISPAEVEAMPFLQAFIKEVLRLHPLVPYMYRQPVANDIIPLSKPITTRSGQVIHELPVPAGLRLVLSIPSCNRDKDIWGEDAEIFNPDRYLIPPRERTIVIEHSENCSVSVH</sequence>
<dbReference type="GeneID" id="36324664"/>
<dbReference type="Proteomes" id="UP000194127">
    <property type="component" value="Unassembled WGS sequence"/>
</dbReference>
<keyword evidence="6" id="KW-0560">Oxidoreductase</keyword>
<dbReference type="InterPro" id="IPR002401">
    <property type="entry name" value="Cyt_P450_E_grp-I"/>
</dbReference>
<keyword evidence="4" id="KW-0349">Heme</keyword>
<keyword evidence="7" id="KW-0408">Iron</keyword>
<evidence type="ECO:0000256" key="1">
    <source>
        <dbReference type="ARBA" id="ARBA00001971"/>
    </source>
</evidence>
<dbReference type="GO" id="GO:0005506">
    <property type="term" value="F:iron ion binding"/>
    <property type="evidence" value="ECO:0007669"/>
    <property type="project" value="InterPro"/>
</dbReference>
<dbReference type="PRINTS" id="PR00463">
    <property type="entry name" value="EP450I"/>
</dbReference>
<keyword evidence="8" id="KW-0503">Monooxygenase</keyword>
<evidence type="ECO:0000256" key="5">
    <source>
        <dbReference type="ARBA" id="ARBA00022723"/>
    </source>
</evidence>
<dbReference type="PRINTS" id="PR00385">
    <property type="entry name" value="P450"/>
</dbReference>
<dbReference type="PANTHER" id="PTHR24305">
    <property type="entry name" value="CYTOCHROME P450"/>
    <property type="match status" value="1"/>
</dbReference>
<accession>A0A1X6MQT6</accession>
<comment type="cofactor">
    <cofactor evidence="1">
        <name>heme</name>
        <dbReference type="ChEBI" id="CHEBI:30413"/>
    </cofactor>
</comment>
<dbReference type="RefSeq" id="XP_024335317.1">
    <property type="nucleotide sequence ID" value="XM_024479714.1"/>
</dbReference>
<dbReference type="Gene3D" id="1.10.630.10">
    <property type="entry name" value="Cytochrome P450"/>
    <property type="match status" value="2"/>
</dbReference>
<evidence type="ECO:0000313" key="9">
    <source>
        <dbReference type="EMBL" id="OSX58523.1"/>
    </source>
</evidence>
<dbReference type="OrthoDB" id="1470350at2759"/>
<dbReference type="InterPro" id="IPR001128">
    <property type="entry name" value="Cyt_P450"/>
</dbReference>
<evidence type="ECO:0000256" key="4">
    <source>
        <dbReference type="ARBA" id="ARBA00022617"/>
    </source>
</evidence>
<comment type="pathway">
    <text evidence="2">Secondary metabolite biosynthesis.</text>
</comment>
<evidence type="ECO:0000256" key="7">
    <source>
        <dbReference type="ARBA" id="ARBA00023004"/>
    </source>
</evidence>
<dbReference type="GO" id="GO:0016705">
    <property type="term" value="F:oxidoreductase activity, acting on paired donors, with incorporation or reduction of molecular oxygen"/>
    <property type="evidence" value="ECO:0007669"/>
    <property type="project" value="InterPro"/>
</dbReference>
<dbReference type="Pfam" id="PF00067">
    <property type="entry name" value="p450"/>
    <property type="match status" value="1"/>
</dbReference>
<dbReference type="GO" id="GO:0004497">
    <property type="term" value="F:monooxygenase activity"/>
    <property type="evidence" value="ECO:0007669"/>
    <property type="project" value="UniProtKB-KW"/>
</dbReference>
<evidence type="ECO:0008006" key="11">
    <source>
        <dbReference type="Google" id="ProtNLM"/>
    </source>
</evidence>
<evidence type="ECO:0000313" key="10">
    <source>
        <dbReference type="Proteomes" id="UP000194127"/>
    </source>
</evidence>
<dbReference type="SUPFAM" id="SSF48264">
    <property type="entry name" value="Cytochrome P450"/>
    <property type="match status" value="1"/>
</dbReference>
<gene>
    <name evidence="9" type="ORF">POSPLADRAFT_1049319</name>
</gene>
<dbReference type="InterPro" id="IPR036396">
    <property type="entry name" value="Cyt_P450_sf"/>
</dbReference>
<dbReference type="GO" id="GO:0020037">
    <property type="term" value="F:heme binding"/>
    <property type="evidence" value="ECO:0007669"/>
    <property type="project" value="InterPro"/>
</dbReference>
<dbReference type="AlphaFoldDB" id="A0A1X6MQT6"/>
<evidence type="ECO:0000256" key="2">
    <source>
        <dbReference type="ARBA" id="ARBA00005179"/>
    </source>
</evidence>
<keyword evidence="5" id="KW-0479">Metal-binding</keyword>
<dbReference type="EMBL" id="KZ110604">
    <property type="protein sequence ID" value="OSX58523.1"/>
    <property type="molecule type" value="Genomic_DNA"/>
</dbReference>
<evidence type="ECO:0000256" key="6">
    <source>
        <dbReference type="ARBA" id="ARBA00023002"/>
    </source>
</evidence>
<name>A0A1X6MQT6_9APHY</name>
<dbReference type="STRING" id="670580.A0A1X6MQT6"/>
<evidence type="ECO:0000256" key="3">
    <source>
        <dbReference type="ARBA" id="ARBA00010617"/>
    </source>
</evidence>